<evidence type="ECO:0000256" key="6">
    <source>
        <dbReference type="SAM" id="MobiDB-lite"/>
    </source>
</evidence>
<evidence type="ECO:0000256" key="4">
    <source>
        <dbReference type="PIRSR" id="PIRSR606225-1"/>
    </source>
</evidence>
<evidence type="ECO:0000256" key="5">
    <source>
        <dbReference type="RuleBase" id="RU362028"/>
    </source>
</evidence>
<dbReference type="InterPro" id="IPR006225">
    <property type="entry name" value="PsdUridine_synth_RluC/D"/>
</dbReference>
<evidence type="ECO:0000313" key="8">
    <source>
        <dbReference type="EMBL" id="MVX59050.1"/>
    </source>
</evidence>
<dbReference type="GO" id="GO:0140098">
    <property type="term" value="F:catalytic activity, acting on RNA"/>
    <property type="evidence" value="ECO:0007669"/>
    <property type="project" value="UniProtKB-ARBA"/>
</dbReference>
<dbReference type="CDD" id="cd02869">
    <property type="entry name" value="PseudoU_synth_RluA_like"/>
    <property type="match status" value="1"/>
</dbReference>
<feature type="domain" description="Pseudouridine synthase RsuA/RluA-like" evidence="7">
    <location>
        <begin position="89"/>
        <end position="235"/>
    </location>
</feature>
<organism evidence="8 9">
    <name type="scientific">Streptococcus danieliae</name>
    <dbReference type="NCBI Taxonomy" id="747656"/>
    <lineage>
        <taxon>Bacteria</taxon>
        <taxon>Bacillati</taxon>
        <taxon>Bacillota</taxon>
        <taxon>Bacilli</taxon>
        <taxon>Lactobacillales</taxon>
        <taxon>Streptococcaceae</taxon>
        <taxon>Streptococcus</taxon>
    </lineage>
</organism>
<dbReference type="EMBL" id="WSRS01000039">
    <property type="protein sequence ID" value="MVX59050.1"/>
    <property type="molecule type" value="Genomic_DNA"/>
</dbReference>
<evidence type="ECO:0000259" key="7">
    <source>
        <dbReference type="Pfam" id="PF00849"/>
    </source>
</evidence>
<dbReference type="GO" id="GO:0000455">
    <property type="term" value="P:enzyme-directed rRNA pseudouridine synthesis"/>
    <property type="evidence" value="ECO:0007669"/>
    <property type="project" value="TreeGrafter"/>
</dbReference>
<dbReference type="AlphaFoldDB" id="A0A7X3KBZ5"/>
<evidence type="ECO:0000256" key="2">
    <source>
        <dbReference type="ARBA" id="ARBA00010876"/>
    </source>
</evidence>
<dbReference type="InterPro" id="IPR050188">
    <property type="entry name" value="RluA_PseudoU_synthase"/>
</dbReference>
<dbReference type="RefSeq" id="WP_160332855.1">
    <property type="nucleotide sequence ID" value="NZ_WSRS01000039.1"/>
</dbReference>
<dbReference type="InterPro" id="IPR006224">
    <property type="entry name" value="PsdUridine_synth_RluA-like_CS"/>
</dbReference>
<dbReference type="SUPFAM" id="SSF55120">
    <property type="entry name" value="Pseudouridine synthase"/>
    <property type="match status" value="1"/>
</dbReference>
<dbReference type="Pfam" id="PF00849">
    <property type="entry name" value="PseudoU_synth_2"/>
    <property type="match status" value="1"/>
</dbReference>
<protein>
    <recommendedName>
        <fullName evidence="5">Pseudouridine synthase</fullName>
        <ecNumber evidence="5">5.4.99.-</ecNumber>
    </recommendedName>
</protein>
<dbReference type="Gene3D" id="3.30.2350.10">
    <property type="entry name" value="Pseudouridine synthase"/>
    <property type="match status" value="1"/>
</dbReference>
<dbReference type="GO" id="GO:0009982">
    <property type="term" value="F:pseudouridine synthase activity"/>
    <property type="evidence" value="ECO:0007669"/>
    <property type="project" value="InterPro"/>
</dbReference>
<comment type="function">
    <text evidence="5">Responsible for synthesis of pseudouridine from uracil.</text>
</comment>
<dbReference type="EC" id="5.4.99.-" evidence="5"/>
<evidence type="ECO:0000256" key="3">
    <source>
        <dbReference type="ARBA" id="ARBA00023235"/>
    </source>
</evidence>
<evidence type="ECO:0000313" key="9">
    <source>
        <dbReference type="Proteomes" id="UP000461595"/>
    </source>
</evidence>
<sequence length="291" mass="32958">MKISITIPAVWAGLSIKEVLEEALLIPRKIRHFLRMEKALSLDGRPVHWQSLVAEGQVLVLEFKEDWYESRLVQAGQADQVEVVYEDQHLIVVNKPEGMKTHANQPGEMACLNHVVAHTGQTCYVVHRLDQETSGLLLFAKNPVVLPLLNRLLEKRAIKREYWALVEGRFAAKEQVYRDPIGRDRHDRRKRRVDPRGGRSAQTTVKRLKLGSAATLVTCQLATGRTHQIRVHLSHHGYPLVGDPLYHPQPEGRLMLHAHRLSLVHPLTQEPLVLRATSPSFEAGITFALTS</sequence>
<comment type="caution">
    <text evidence="8">The sequence shown here is derived from an EMBL/GenBank/DDBJ whole genome shotgun (WGS) entry which is preliminary data.</text>
</comment>
<feature type="active site" evidence="4">
    <location>
        <position position="130"/>
    </location>
</feature>
<dbReference type="NCBIfam" id="TIGR00005">
    <property type="entry name" value="rluA_subfam"/>
    <property type="match status" value="1"/>
</dbReference>
<name>A0A7X3KBZ5_9STRE</name>
<dbReference type="PANTHER" id="PTHR21600:SF44">
    <property type="entry name" value="RIBOSOMAL LARGE SUBUNIT PSEUDOURIDINE SYNTHASE D"/>
    <property type="match status" value="1"/>
</dbReference>
<dbReference type="OrthoDB" id="9773999at2"/>
<dbReference type="InterPro" id="IPR020103">
    <property type="entry name" value="PsdUridine_synth_cat_dom_sf"/>
</dbReference>
<dbReference type="Proteomes" id="UP000461595">
    <property type="component" value="Unassembled WGS sequence"/>
</dbReference>
<comment type="catalytic activity">
    <reaction evidence="1 5">
        <text>a uridine in RNA = a pseudouridine in RNA</text>
        <dbReference type="Rhea" id="RHEA:48348"/>
        <dbReference type="Rhea" id="RHEA-COMP:12068"/>
        <dbReference type="Rhea" id="RHEA-COMP:12069"/>
        <dbReference type="ChEBI" id="CHEBI:65314"/>
        <dbReference type="ChEBI" id="CHEBI:65315"/>
    </reaction>
</comment>
<proteinExistence type="inferred from homology"/>
<feature type="region of interest" description="Disordered" evidence="6">
    <location>
        <begin position="181"/>
        <end position="202"/>
    </location>
</feature>
<comment type="similarity">
    <text evidence="2 5">Belongs to the pseudouridine synthase RluA family.</text>
</comment>
<reference evidence="8 9" key="1">
    <citation type="submission" date="2019-12" db="EMBL/GenBank/DDBJ databases">
        <title>Microbes associate with the intestines of laboratory mice.</title>
        <authorList>
            <person name="Navarre W."/>
            <person name="Wong E."/>
        </authorList>
    </citation>
    <scope>NUCLEOTIDE SEQUENCE [LARGE SCALE GENOMIC DNA]</scope>
    <source>
        <strain evidence="8 9">NM51_B2-22</strain>
    </source>
</reference>
<dbReference type="InterPro" id="IPR006145">
    <property type="entry name" value="PsdUridine_synth_RsuA/RluA"/>
</dbReference>
<accession>A0A7X3KBZ5</accession>
<dbReference type="GO" id="GO:0003723">
    <property type="term" value="F:RNA binding"/>
    <property type="evidence" value="ECO:0007669"/>
    <property type="project" value="InterPro"/>
</dbReference>
<dbReference type="PROSITE" id="PS01129">
    <property type="entry name" value="PSI_RLU"/>
    <property type="match status" value="1"/>
</dbReference>
<evidence type="ECO:0000256" key="1">
    <source>
        <dbReference type="ARBA" id="ARBA00000073"/>
    </source>
</evidence>
<gene>
    <name evidence="8" type="ORF">E5983_05240</name>
</gene>
<keyword evidence="3 5" id="KW-0413">Isomerase</keyword>
<dbReference type="PANTHER" id="PTHR21600">
    <property type="entry name" value="MITOCHONDRIAL RNA PSEUDOURIDINE SYNTHASE"/>
    <property type="match status" value="1"/>
</dbReference>